<sequence length="79" mass="8761">MSVTNTSVGAWDATVAGAAKASTLSTTLIVIYTITIFLIGAWFFLGLFRSWSQGKLDNLDVMFYACRFIGLLIFTTFFF</sequence>
<evidence type="ECO:0000313" key="2">
    <source>
        <dbReference type="EMBL" id="MDV5393126.1"/>
    </source>
</evidence>
<evidence type="ECO:0000256" key="1">
    <source>
        <dbReference type="SAM" id="Phobius"/>
    </source>
</evidence>
<organism evidence="2 3">
    <name type="scientific">Shewanella xiamenensis</name>
    <dbReference type="NCBI Taxonomy" id="332186"/>
    <lineage>
        <taxon>Bacteria</taxon>
        <taxon>Pseudomonadati</taxon>
        <taxon>Pseudomonadota</taxon>
        <taxon>Gammaproteobacteria</taxon>
        <taxon>Alteromonadales</taxon>
        <taxon>Shewanellaceae</taxon>
        <taxon>Shewanella</taxon>
    </lineage>
</organism>
<dbReference type="Proteomes" id="UP001187859">
    <property type="component" value="Unassembled WGS sequence"/>
</dbReference>
<dbReference type="EMBL" id="JASGOQ010000003">
    <property type="protein sequence ID" value="MDV5393126.1"/>
    <property type="molecule type" value="Genomic_DNA"/>
</dbReference>
<reference evidence="2" key="1">
    <citation type="submission" date="2023-05" db="EMBL/GenBank/DDBJ databases">
        <title>Colonisation of extended spectrum b-lactamase- and carbapenemase-producing bacteria on hospital surfaces from low- and middle-income countries.</title>
        <authorList>
            <person name="Nieto-Rosado M."/>
            <person name="Sands K."/>
            <person name="Iregbu K."/>
            <person name="Zahra R."/>
            <person name="Mazarati J.B."/>
            <person name="Mehtar S."/>
            <person name="Barnards-Group B."/>
            <person name="Walsh T.R."/>
        </authorList>
    </citation>
    <scope>NUCLEOTIDE SEQUENCE</scope>
    <source>
        <strain evidence="2">PP-E493</strain>
    </source>
</reference>
<dbReference type="AlphaFoldDB" id="A0AAE4Q399"/>
<dbReference type="RefSeq" id="WP_014611646.1">
    <property type="nucleotide sequence ID" value="NZ_CP091834.1"/>
</dbReference>
<evidence type="ECO:0000313" key="3">
    <source>
        <dbReference type="Proteomes" id="UP001187859"/>
    </source>
</evidence>
<comment type="caution">
    <text evidence="2">The sequence shown here is derived from an EMBL/GenBank/DDBJ whole genome shotgun (WGS) entry which is preliminary data.</text>
</comment>
<keyword evidence="1" id="KW-1133">Transmembrane helix</keyword>
<protein>
    <submittedName>
        <fullName evidence="2">DUF3262 family protein</fullName>
    </submittedName>
</protein>
<proteinExistence type="predicted"/>
<feature type="transmembrane region" description="Helical" evidence="1">
    <location>
        <begin position="61"/>
        <end position="78"/>
    </location>
</feature>
<accession>A0AAE4Q399</accession>
<dbReference type="Pfam" id="PF11660">
    <property type="entry name" value="DUF3262"/>
    <property type="match status" value="1"/>
</dbReference>
<keyword evidence="1" id="KW-0472">Membrane</keyword>
<feature type="transmembrane region" description="Helical" evidence="1">
    <location>
        <begin position="29"/>
        <end position="49"/>
    </location>
</feature>
<dbReference type="InterPro" id="IPR021676">
    <property type="entry name" value="DUF3262"/>
</dbReference>
<name>A0AAE4Q399_9GAMM</name>
<gene>
    <name evidence="2" type="ORF">QM089_23340</name>
</gene>
<keyword evidence="1" id="KW-0812">Transmembrane</keyword>